<dbReference type="OrthoDB" id="6140349at2759"/>
<sequence length="293" mass="33152">MELSLFDLPPTQVGVENVRMENIQPSSAISDLSPIVFDISGQNGMEYINLQKCQMYVKLRVLHADNTKLEDNESVAPVNLLLQSLFSQIDVSIQGKVLSSTSGYHPYKAFIQSLLRYGSDAKQSQLSSQLWLKDSPSQYDDVNFTNGDNTNGLIRSSYIKGSMFIDLQGPIMHDLFQVGRYLLNQVGVSIRFHRSRPDFSLLGNTDKAYRIDIQQMELRINKVQVNPGVITAHNAMLNVTNATYPYNKTEIASMTLAKGTLNFSWNQVFQDKCPNKVLICKQDQKPFRQILFI</sequence>
<dbReference type="EMBL" id="UYJE01000552">
    <property type="protein sequence ID" value="VDH94125.1"/>
    <property type="molecule type" value="Genomic_DNA"/>
</dbReference>
<evidence type="ECO:0000313" key="1">
    <source>
        <dbReference type="EMBL" id="VDH94125.1"/>
    </source>
</evidence>
<name>A0A8B6BS14_MYTGA</name>
<evidence type="ECO:0000313" key="2">
    <source>
        <dbReference type="Proteomes" id="UP000596742"/>
    </source>
</evidence>
<comment type="caution">
    <text evidence="1">The sequence shown here is derived from an EMBL/GenBank/DDBJ whole genome shotgun (WGS) entry which is preliminary data.</text>
</comment>
<proteinExistence type="predicted"/>
<keyword evidence="2" id="KW-1185">Reference proteome</keyword>
<organism evidence="1 2">
    <name type="scientific">Mytilus galloprovincialis</name>
    <name type="common">Mediterranean mussel</name>
    <dbReference type="NCBI Taxonomy" id="29158"/>
    <lineage>
        <taxon>Eukaryota</taxon>
        <taxon>Metazoa</taxon>
        <taxon>Spiralia</taxon>
        <taxon>Lophotrochozoa</taxon>
        <taxon>Mollusca</taxon>
        <taxon>Bivalvia</taxon>
        <taxon>Autobranchia</taxon>
        <taxon>Pteriomorphia</taxon>
        <taxon>Mytilida</taxon>
        <taxon>Mytiloidea</taxon>
        <taxon>Mytilidae</taxon>
        <taxon>Mytilinae</taxon>
        <taxon>Mytilus</taxon>
    </lineage>
</organism>
<protein>
    <submittedName>
        <fullName evidence="1">Uncharacterized protein</fullName>
    </submittedName>
</protein>
<dbReference type="AlphaFoldDB" id="A0A8B6BS14"/>
<gene>
    <name evidence="1" type="ORF">MGAL_10B045547</name>
</gene>
<reference evidence="1" key="1">
    <citation type="submission" date="2018-11" db="EMBL/GenBank/DDBJ databases">
        <authorList>
            <person name="Alioto T."/>
            <person name="Alioto T."/>
        </authorList>
    </citation>
    <scope>NUCLEOTIDE SEQUENCE</scope>
</reference>
<dbReference type="Proteomes" id="UP000596742">
    <property type="component" value="Unassembled WGS sequence"/>
</dbReference>
<accession>A0A8B6BS14</accession>